<dbReference type="GO" id="GO:0003677">
    <property type="term" value="F:DNA binding"/>
    <property type="evidence" value="ECO:0007669"/>
    <property type="project" value="InterPro"/>
</dbReference>
<comment type="catalytic activity">
    <reaction evidence="8">
        <text>ATP + H2O = ADP + phosphate + H(+)</text>
        <dbReference type="Rhea" id="RHEA:13065"/>
        <dbReference type="ChEBI" id="CHEBI:15377"/>
        <dbReference type="ChEBI" id="CHEBI:15378"/>
        <dbReference type="ChEBI" id="CHEBI:30616"/>
        <dbReference type="ChEBI" id="CHEBI:43474"/>
        <dbReference type="ChEBI" id="CHEBI:456216"/>
        <dbReference type="EC" id="5.6.2.4"/>
    </reaction>
</comment>
<dbReference type="PROSITE" id="PS51198">
    <property type="entry name" value="UVRD_HELICASE_ATP_BIND"/>
    <property type="match status" value="1"/>
</dbReference>
<dbReference type="InterPro" id="IPR014016">
    <property type="entry name" value="UvrD-like_ATP-bd"/>
</dbReference>
<dbReference type="FunFam" id="3.40.50.300:FF:000975">
    <property type="entry name" value="DNA helicase"/>
    <property type="match status" value="1"/>
</dbReference>
<evidence type="ECO:0000256" key="7">
    <source>
        <dbReference type="ARBA" id="ARBA00034808"/>
    </source>
</evidence>
<evidence type="ECO:0000256" key="8">
    <source>
        <dbReference type="ARBA" id="ARBA00048988"/>
    </source>
</evidence>
<dbReference type="AlphaFoldDB" id="A0A430KN59"/>
<dbReference type="GO" id="GO:0000725">
    <property type="term" value="P:recombinational repair"/>
    <property type="evidence" value="ECO:0007669"/>
    <property type="project" value="TreeGrafter"/>
</dbReference>
<dbReference type="GO" id="GO:0003916">
    <property type="term" value="F:DNA topoisomerase activity"/>
    <property type="evidence" value="ECO:0007669"/>
    <property type="project" value="InterPro"/>
</dbReference>
<dbReference type="InterPro" id="IPR013498">
    <property type="entry name" value="Topo_IA_Znf"/>
</dbReference>
<dbReference type="OrthoDB" id="5298826at2"/>
<evidence type="ECO:0000259" key="10">
    <source>
        <dbReference type="PROSITE" id="PS51198"/>
    </source>
</evidence>
<evidence type="ECO:0000313" key="11">
    <source>
        <dbReference type="EMBL" id="RTE64929.1"/>
    </source>
</evidence>
<keyword evidence="12" id="KW-1185">Reference proteome</keyword>
<dbReference type="Pfam" id="PF01396">
    <property type="entry name" value="Zn_ribbon_Top1"/>
    <property type="match status" value="2"/>
</dbReference>
<dbReference type="SUPFAM" id="SSF57783">
    <property type="entry name" value="Zinc beta-ribbon"/>
    <property type="match status" value="2"/>
</dbReference>
<comment type="caution">
    <text evidence="11">The sequence shown here is derived from an EMBL/GenBank/DDBJ whole genome shotgun (WGS) entry which is preliminary data.</text>
</comment>
<keyword evidence="3 9" id="KW-0347">Helicase</keyword>
<gene>
    <name evidence="11" type="ORF">EH243_14725</name>
</gene>
<dbReference type="SUPFAM" id="SSF52540">
    <property type="entry name" value="P-loop containing nucleoside triphosphate hydrolases"/>
    <property type="match status" value="1"/>
</dbReference>
<dbReference type="GO" id="GO:0006265">
    <property type="term" value="P:DNA topological change"/>
    <property type="evidence" value="ECO:0007669"/>
    <property type="project" value="InterPro"/>
</dbReference>
<feature type="domain" description="UvrD-like helicase ATP-binding" evidence="10">
    <location>
        <begin position="193"/>
        <end position="654"/>
    </location>
</feature>
<dbReference type="GO" id="GO:0005524">
    <property type="term" value="F:ATP binding"/>
    <property type="evidence" value="ECO:0007669"/>
    <property type="project" value="UniProtKB-UniRule"/>
</dbReference>
<keyword evidence="2 9" id="KW-0378">Hydrolase</keyword>
<dbReference type="EMBL" id="RQXW01000015">
    <property type="protein sequence ID" value="RTE64929.1"/>
    <property type="molecule type" value="Genomic_DNA"/>
</dbReference>
<dbReference type="Gene3D" id="3.30.65.10">
    <property type="entry name" value="Bacterial Topoisomerase I, domain 1"/>
    <property type="match status" value="2"/>
</dbReference>
<dbReference type="InterPro" id="IPR014017">
    <property type="entry name" value="DNA_helicase_UvrD-like_C"/>
</dbReference>
<dbReference type="Pfam" id="PF00580">
    <property type="entry name" value="UvrD-helicase"/>
    <property type="match status" value="1"/>
</dbReference>
<evidence type="ECO:0000256" key="3">
    <source>
        <dbReference type="ARBA" id="ARBA00022806"/>
    </source>
</evidence>
<evidence type="ECO:0000256" key="2">
    <source>
        <dbReference type="ARBA" id="ARBA00022801"/>
    </source>
</evidence>
<reference evidence="11 12" key="1">
    <citation type="submission" date="2018-11" db="EMBL/GenBank/DDBJ databases">
        <title>The draft genome sequence of Amphritea opalescens ANRC-JH13T.</title>
        <authorList>
            <person name="Fang Z."/>
            <person name="Zhang Y."/>
            <person name="Han X."/>
        </authorList>
    </citation>
    <scope>NUCLEOTIDE SEQUENCE [LARGE SCALE GENOMIC DNA]</scope>
    <source>
        <strain evidence="11 12">ANRC-JH13</strain>
    </source>
</reference>
<dbReference type="PANTHER" id="PTHR11070:SF63">
    <property type="entry name" value="DNA HELICASE IV"/>
    <property type="match status" value="1"/>
</dbReference>
<dbReference type="GO" id="GO:0005829">
    <property type="term" value="C:cytosol"/>
    <property type="evidence" value="ECO:0007669"/>
    <property type="project" value="TreeGrafter"/>
</dbReference>
<evidence type="ECO:0000256" key="6">
    <source>
        <dbReference type="ARBA" id="ARBA00034617"/>
    </source>
</evidence>
<dbReference type="Proteomes" id="UP000283087">
    <property type="component" value="Unassembled WGS sequence"/>
</dbReference>
<sequence>MDSLSKKGGLIGLLFQSTITSAESEPEGIRLFRKSHDSVLVTWGKLLAPPILKQGLFFSSVMIPSEQERYEIKWANHTDASDFRKKVLLCFYKHHEATVNKALSQIKDQTDRIHYLRTSYCLKISEYAQTVLNKVQVPPEDLYDELPENLLDSFVLLYKWSSLHPEFLEAQRQSYVEQQKEANRELFDRIESNPLTDKQRDACIIDEDNNLVLAGAGTGKTSTMIGRVGYLINSHQASAKEILMLAFGNKAAEEMRERITEKLGIEHITARTFHSLGQSIIAAVEKKKPAISPLATDEKLLSKTVDTWFTELLKDPDYQTKTIRYFEKFLYPAANPFEFNSEGEYIEFIRANEIRTLKGENVKSLEECYIANWLFRMGVEYEYEASYKEADTRTPEFRQYYPDFYLSEHGIYIEHFGIDRDGNTAPYIDKTSYNEGIAWKRELHNANKTKLVETFHYDQREGALLPRLEAQLIAQGVNFDPLPQEAVLNTLEEFGVISTFAGILSKLLQRYKANCYHLESFEAIIESHDKSALLKAAFELLKPLFERYQRLLNQHQEIDFDDMIAKAIVYVQEGLFISPWKFILVDEFQDISEPRARLVTALRDAKKNSSVFCVGDDWQAIYRFTGSDVSLTTGFERLFGATKTTALDKTFRFNNSISDIASRFITQNPAQVKKQIATVKQTSTPAVLLVRKDISADNTVKHVQEILEAISDISSEPKTVYLLARFHFKLLEQHQLKECSNLFPNLIIEQLSFHGSKGKEADYVIVLGLERGKHGFPSRKVTHPLLDALLPQLEEFPDAEERRLFYVALTRAKDRSYLLTDMTNTSDFVKELINDSYPIGTGVFDVSSTQATALERHCPSCETGTVVKRTGPYGVFLSCNNYPLCSYKDKVCPVCQSEMKTEGRFKMCINDQCQKWVPICPSCKGELRLRDGRNGQFWGCINYRRSGQSCSHTENHIEPPVKHTFQATSLQQPAEL</sequence>
<dbReference type="RefSeq" id="WP_126159429.1">
    <property type="nucleotide sequence ID" value="NZ_RQXW01000015.1"/>
</dbReference>
<keyword evidence="5" id="KW-0413">Isomerase</keyword>
<protein>
    <recommendedName>
        <fullName evidence="7">DNA 3'-5' helicase</fullName>
        <ecNumber evidence="7">5.6.2.4</ecNumber>
    </recommendedName>
</protein>
<evidence type="ECO:0000313" key="12">
    <source>
        <dbReference type="Proteomes" id="UP000283087"/>
    </source>
</evidence>
<dbReference type="GO" id="GO:0043138">
    <property type="term" value="F:3'-5' DNA helicase activity"/>
    <property type="evidence" value="ECO:0007669"/>
    <property type="project" value="UniProtKB-EC"/>
</dbReference>
<proteinExistence type="predicted"/>
<dbReference type="Pfam" id="PF13361">
    <property type="entry name" value="UvrD_C"/>
    <property type="match status" value="1"/>
</dbReference>
<evidence type="ECO:0000256" key="1">
    <source>
        <dbReference type="ARBA" id="ARBA00022741"/>
    </source>
</evidence>
<organism evidence="11 12">
    <name type="scientific">Amphritea opalescens</name>
    <dbReference type="NCBI Taxonomy" id="2490544"/>
    <lineage>
        <taxon>Bacteria</taxon>
        <taxon>Pseudomonadati</taxon>
        <taxon>Pseudomonadota</taxon>
        <taxon>Gammaproteobacteria</taxon>
        <taxon>Oceanospirillales</taxon>
        <taxon>Oceanospirillaceae</taxon>
        <taxon>Amphritea</taxon>
    </lineage>
</organism>
<dbReference type="InterPro" id="IPR000212">
    <property type="entry name" value="DNA_helicase_UvrD/REP"/>
</dbReference>
<keyword evidence="1 9" id="KW-0547">Nucleotide-binding</keyword>
<dbReference type="Gene3D" id="3.40.50.300">
    <property type="entry name" value="P-loop containing nucleotide triphosphate hydrolases"/>
    <property type="match status" value="3"/>
</dbReference>
<dbReference type="GO" id="GO:0016887">
    <property type="term" value="F:ATP hydrolysis activity"/>
    <property type="evidence" value="ECO:0007669"/>
    <property type="project" value="RHEA"/>
</dbReference>
<name>A0A430KN59_9GAMM</name>
<dbReference type="InterPro" id="IPR027417">
    <property type="entry name" value="P-loop_NTPase"/>
</dbReference>
<dbReference type="PANTHER" id="PTHR11070">
    <property type="entry name" value="UVRD / RECB / PCRA DNA HELICASE FAMILY MEMBER"/>
    <property type="match status" value="1"/>
</dbReference>
<keyword evidence="4 9" id="KW-0067">ATP-binding</keyword>
<comment type="catalytic activity">
    <reaction evidence="6">
        <text>Couples ATP hydrolysis with the unwinding of duplex DNA by translocating in the 3'-5' direction.</text>
        <dbReference type="EC" id="5.6.2.4"/>
    </reaction>
</comment>
<evidence type="ECO:0000256" key="4">
    <source>
        <dbReference type="ARBA" id="ARBA00022840"/>
    </source>
</evidence>
<accession>A0A430KN59</accession>
<feature type="binding site" evidence="9">
    <location>
        <begin position="214"/>
        <end position="221"/>
    </location>
    <ligand>
        <name>ATP</name>
        <dbReference type="ChEBI" id="CHEBI:30616"/>
    </ligand>
</feature>
<dbReference type="GO" id="GO:0005694">
    <property type="term" value="C:chromosome"/>
    <property type="evidence" value="ECO:0007669"/>
    <property type="project" value="InterPro"/>
</dbReference>
<evidence type="ECO:0000256" key="9">
    <source>
        <dbReference type="PROSITE-ProRule" id="PRU00560"/>
    </source>
</evidence>
<dbReference type="EC" id="5.6.2.4" evidence="7"/>
<evidence type="ECO:0000256" key="5">
    <source>
        <dbReference type="ARBA" id="ARBA00023235"/>
    </source>
</evidence>